<gene>
    <name evidence="3" type="ordered locus">MYSTI_00971</name>
</gene>
<dbReference type="HOGENOM" id="CLU_972622_0_0_7"/>
<organism evidence="3 4">
    <name type="scientific">Myxococcus stipitatus (strain DSM 14675 / JCM 12634 / Mx s8)</name>
    <dbReference type="NCBI Taxonomy" id="1278073"/>
    <lineage>
        <taxon>Bacteria</taxon>
        <taxon>Pseudomonadati</taxon>
        <taxon>Myxococcota</taxon>
        <taxon>Myxococcia</taxon>
        <taxon>Myxococcales</taxon>
        <taxon>Cystobacterineae</taxon>
        <taxon>Myxococcaceae</taxon>
        <taxon>Myxococcus</taxon>
    </lineage>
</organism>
<dbReference type="Proteomes" id="UP000011131">
    <property type="component" value="Chromosome"/>
</dbReference>
<keyword evidence="2" id="KW-0812">Transmembrane</keyword>
<dbReference type="SUPFAM" id="SSF48452">
    <property type="entry name" value="TPR-like"/>
    <property type="match status" value="1"/>
</dbReference>
<protein>
    <recommendedName>
        <fullName evidence="5">Tetratricopeptide repeat protein</fullName>
    </recommendedName>
</protein>
<feature type="transmembrane region" description="Helical" evidence="2">
    <location>
        <begin position="179"/>
        <end position="200"/>
    </location>
</feature>
<reference evidence="3 4" key="1">
    <citation type="journal article" date="2013" name="Genome Announc.">
        <title>Complete genome sequence of Myxococcus stipitatus strain DSM 14675, a fruiting myxobacterium.</title>
        <authorList>
            <person name="Huntley S."/>
            <person name="Kneip S."/>
            <person name="Treuner-Lange A."/>
            <person name="Sogaard-Andersen L."/>
        </authorList>
    </citation>
    <scope>NUCLEOTIDE SEQUENCE [LARGE SCALE GENOMIC DNA]</scope>
    <source>
        <strain evidence="4">DSM 14675 / JCM 12634 / Mx s8</strain>
    </source>
</reference>
<dbReference type="eggNOG" id="COG0457">
    <property type="taxonomic scope" value="Bacteria"/>
</dbReference>
<keyword evidence="4" id="KW-1185">Reference proteome</keyword>
<dbReference type="Gene3D" id="1.25.40.10">
    <property type="entry name" value="Tetratricopeptide repeat domain"/>
    <property type="match status" value="1"/>
</dbReference>
<evidence type="ECO:0008006" key="5">
    <source>
        <dbReference type="Google" id="ProtNLM"/>
    </source>
</evidence>
<dbReference type="EMBL" id="CP004025">
    <property type="protein sequence ID" value="AGC42320.1"/>
    <property type="molecule type" value="Genomic_DNA"/>
</dbReference>
<dbReference type="AlphaFoldDB" id="L7U390"/>
<evidence type="ECO:0000313" key="4">
    <source>
        <dbReference type="Proteomes" id="UP000011131"/>
    </source>
</evidence>
<dbReference type="KEGG" id="msd:MYSTI_00971"/>
<dbReference type="InterPro" id="IPR011990">
    <property type="entry name" value="TPR-like_helical_dom_sf"/>
</dbReference>
<name>L7U390_MYXSD</name>
<evidence type="ECO:0000313" key="3">
    <source>
        <dbReference type="EMBL" id="AGC42320.1"/>
    </source>
</evidence>
<feature type="region of interest" description="Disordered" evidence="1">
    <location>
        <begin position="104"/>
        <end position="157"/>
    </location>
</feature>
<evidence type="ECO:0000256" key="1">
    <source>
        <dbReference type="SAM" id="MobiDB-lite"/>
    </source>
</evidence>
<dbReference type="PATRIC" id="fig|1278073.3.peg.1012"/>
<keyword evidence="2" id="KW-0472">Membrane</keyword>
<evidence type="ECO:0000256" key="2">
    <source>
        <dbReference type="SAM" id="Phobius"/>
    </source>
</evidence>
<sequence length="267" mass="28836">MPSRALGEEGEAQREIAEAIQLYEHLDYERALDRLHRASRLPHGPADAVTLSMIRGIIQADMGRWESARKDFRQALQSQVDAQLPLRVSPKVKREFEMQRAKVRGRLAKPPRDSPVVPPPASVDTHPVSPAPDSAVARPQLAPPVTETATPKPWVPDSVDEEARRASKGFHLAGRRVPLVSWILLGGGLAAGGTGVVIGASSRGQSERARDSLLRTDSEHHYARAQSSVRTANILFGTATAAVVGALGTWFFMGTPAENTLAEGSAR</sequence>
<keyword evidence="2" id="KW-1133">Transmembrane helix</keyword>
<accession>L7U390</accession>
<dbReference type="STRING" id="1278073.MYSTI_00971"/>
<feature type="transmembrane region" description="Helical" evidence="2">
    <location>
        <begin position="234"/>
        <end position="253"/>
    </location>
</feature>
<proteinExistence type="predicted"/>